<keyword evidence="4" id="KW-0805">Transcription regulation</keyword>
<evidence type="ECO:0000256" key="5">
    <source>
        <dbReference type="ARBA" id="ARBA00023163"/>
    </source>
</evidence>
<sequence>MEEADEIRQKVLKSTLEEVKETGDNADSHTDPCVICLDSISERAVARPCHHDSFDFLCLISWLQERSTCPLCKTEVCTVEYERKSPNEFKTYSVPSSAHKASTSEATNPIRPENGRFDFRGRLRPSWRDRRSGPQPPVSPETALLHRRHVYRNQLYSLHVGSNRLSRFRDLTPLLFSRDNELISRARKWIRRELQVFEFLSPDGSEPEGVTRRANNAEFLLEYIIAILKTLDIKGSGGQAEEMLQEFIGRENTRLFLHEMRAWLRSPYSSLEDWDRHVQYGGAAVTIPEHKARHPTDLDQGRGDRQEQGGREPSHSKLAVRKGQHRGTDRYVPYYAHRPSSSNHRHPSDFG</sequence>
<dbReference type="InterPro" id="IPR013083">
    <property type="entry name" value="Znf_RING/FYVE/PHD"/>
</dbReference>
<dbReference type="PANTHER" id="PTHR46077:SF1">
    <property type="entry name" value="TOP1 BINDING ARGININE_SERINE RICH PROTEIN, E3 UBIQUITIN LIGASE"/>
    <property type="match status" value="1"/>
</dbReference>
<evidence type="ECO:0000313" key="10">
    <source>
        <dbReference type="Proteomes" id="UP001590951"/>
    </source>
</evidence>
<feature type="compositionally biased region" description="Polar residues" evidence="7">
    <location>
        <begin position="92"/>
        <end position="107"/>
    </location>
</feature>
<dbReference type="PANTHER" id="PTHR46077">
    <property type="entry name" value="E3 UBIQUITIN-PROTEIN LIGASE TOPORS"/>
    <property type="match status" value="1"/>
</dbReference>
<evidence type="ECO:0000259" key="8">
    <source>
        <dbReference type="PROSITE" id="PS50089"/>
    </source>
</evidence>
<evidence type="ECO:0000256" key="6">
    <source>
        <dbReference type="PROSITE-ProRule" id="PRU00175"/>
    </source>
</evidence>
<dbReference type="EMBL" id="JBHFEH010000004">
    <property type="protein sequence ID" value="KAL2057793.1"/>
    <property type="molecule type" value="Genomic_DNA"/>
</dbReference>
<evidence type="ECO:0000313" key="9">
    <source>
        <dbReference type="EMBL" id="KAL2057793.1"/>
    </source>
</evidence>
<proteinExistence type="predicted"/>
<dbReference type="EC" id="2.3.2.27" evidence="2"/>
<evidence type="ECO:0000256" key="2">
    <source>
        <dbReference type="ARBA" id="ARBA00012483"/>
    </source>
</evidence>
<gene>
    <name evidence="9" type="ORF">ABVK25_002177</name>
</gene>
<dbReference type="PROSITE" id="PS50089">
    <property type="entry name" value="ZF_RING_2"/>
    <property type="match status" value="1"/>
</dbReference>
<keyword evidence="3" id="KW-0808">Transferase</keyword>
<feature type="domain" description="RING-type" evidence="8">
    <location>
        <begin position="33"/>
        <end position="73"/>
    </location>
</feature>
<feature type="compositionally biased region" description="Basic and acidic residues" evidence="7">
    <location>
        <begin position="288"/>
        <end position="315"/>
    </location>
</feature>
<evidence type="ECO:0000256" key="4">
    <source>
        <dbReference type="ARBA" id="ARBA00023015"/>
    </source>
</evidence>
<dbReference type="Pfam" id="PF13639">
    <property type="entry name" value="zf-RING_2"/>
    <property type="match status" value="1"/>
</dbReference>
<keyword evidence="6" id="KW-0479">Metal-binding</keyword>
<protein>
    <recommendedName>
        <fullName evidence="2">RING-type E3 ubiquitin transferase</fullName>
        <ecNumber evidence="2">2.3.2.27</ecNumber>
    </recommendedName>
</protein>
<reference evidence="9 10" key="1">
    <citation type="submission" date="2024-09" db="EMBL/GenBank/DDBJ databases">
        <title>Rethinking Asexuality: The Enigmatic Case of Functional Sexual Genes in Lepraria (Stereocaulaceae).</title>
        <authorList>
            <person name="Doellman M."/>
            <person name="Sun Y."/>
            <person name="Barcenas-Pena A."/>
            <person name="Lumbsch H.T."/>
            <person name="Grewe F."/>
        </authorList>
    </citation>
    <scope>NUCLEOTIDE SEQUENCE [LARGE SCALE GENOMIC DNA]</scope>
    <source>
        <strain evidence="9 10">Grewe 0041</strain>
    </source>
</reference>
<evidence type="ECO:0000256" key="1">
    <source>
        <dbReference type="ARBA" id="ARBA00000900"/>
    </source>
</evidence>
<feature type="region of interest" description="Disordered" evidence="7">
    <location>
        <begin position="285"/>
        <end position="351"/>
    </location>
</feature>
<feature type="region of interest" description="Disordered" evidence="7">
    <location>
        <begin position="92"/>
        <end position="119"/>
    </location>
</feature>
<keyword evidence="6" id="KW-0863">Zinc-finger</keyword>
<comment type="catalytic activity">
    <reaction evidence="1">
        <text>S-ubiquitinyl-[E2 ubiquitin-conjugating enzyme]-L-cysteine + [acceptor protein]-L-lysine = [E2 ubiquitin-conjugating enzyme]-L-cysteine + N(6)-ubiquitinyl-[acceptor protein]-L-lysine.</text>
        <dbReference type="EC" id="2.3.2.27"/>
    </reaction>
</comment>
<dbReference type="SMART" id="SM00184">
    <property type="entry name" value="RING"/>
    <property type="match status" value="1"/>
</dbReference>
<keyword evidence="10" id="KW-1185">Reference proteome</keyword>
<dbReference type="Proteomes" id="UP001590951">
    <property type="component" value="Unassembled WGS sequence"/>
</dbReference>
<dbReference type="Gene3D" id="3.30.40.10">
    <property type="entry name" value="Zinc/RING finger domain, C3HC4 (zinc finger)"/>
    <property type="match status" value="1"/>
</dbReference>
<keyword evidence="5" id="KW-0804">Transcription</keyword>
<dbReference type="SUPFAM" id="SSF57850">
    <property type="entry name" value="RING/U-box"/>
    <property type="match status" value="1"/>
</dbReference>
<organism evidence="9 10">
    <name type="scientific">Lepraria finkii</name>
    <dbReference type="NCBI Taxonomy" id="1340010"/>
    <lineage>
        <taxon>Eukaryota</taxon>
        <taxon>Fungi</taxon>
        <taxon>Dikarya</taxon>
        <taxon>Ascomycota</taxon>
        <taxon>Pezizomycotina</taxon>
        <taxon>Lecanoromycetes</taxon>
        <taxon>OSLEUM clade</taxon>
        <taxon>Lecanoromycetidae</taxon>
        <taxon>Lecanorales</taxon>
        <taxon>Lecanorineae</taxon>
        <taxon>Stereocaulaceae</taxon>
        <taxon>Lepraria</taxon>
    </lineage>
</organism>
<keyword evidence="6" id="KW-0862">Zinc</keyword>
<evidence type="ECO:0000256" key="7">
    <source>
        <dbReference type="SAM" id="MobiDB-lite"/>
    </source>
</evidence>
<dbReference type="InterPro" id="IPR001841">
    <property type="entry name" value="Znf_RING"/>
</dbReference>
<evidence type="ECO:0000256" key="3">
    <source>
        <dbReference type="ARBA" id="ARBA00022679"/>
    </source>
</evidence>
<comment type="caution">
    <text evidence="9">The sequence shown here is derived from an EMBL/GenBank/DDBJ whole genome shotgun (WGS) entry which is preliminary data.</text>
</comment>
<accession>A0ABR4BIZ2</accession>
<name>A0ABR4BIZ2_9LECA</name>